<comment type="caution">
    <text evidence="4">The sequence shown here is derived from an EMBL/GenBank/DDBJ whole genome shotgun (WGS) entry which is preliminary data.</text>
</comment>
<dbReference type="InterPro" id="IPR050300">
    <property type="entry name" value="GDXG_lipolytic_enzyme"/>
</dbReference>
<evidence type="ECO:0000313" key="4">
    <source>
        <dbReference type="EMBL" id="KAF8903377.1"/>
    </source>
</evidence>
<feature type="domain" description="Alpha/beta hydrolase fold-3" evidence="3">
    <location>
        <begin position="113"/>
        <end position="332"/>
    </location>
</feature>
<dbReference type="AlphaFoldDB" id="A0A9P5NTQ0"/>
<keyword evidence="5" id="KW-1185">Reference proteome</keyword>
<sequence length="369" mass="41736">MSPAKIGKYGDVSLWERLHFATVWVRLPFVLLWTCFTNLLFYRNNFKRATAFRMVRWFGEKYSVAQTQYILPKSVEAYKIWAKANGLPITVEELEDGAAIMWIGPKRTDKVALYVHGGAYIAPLLDYPLAFWRYIKKELLKNDCDVGFAVLAYTLVPEAAYPTQLQQTIAAVDHLLSYGVHPSNLHLAGDSAGGHLILSLFSHILHPLEDIRKMTPLEAPIRSAYLMSPWVRMKSTAASFLSNSPEEIFSTFNVEHFAELFLANVPEDQRPYAEADAAPDGWFDGLDNVVDRILVTVGEKESFRDDILHFSQNISKIKSQFTFIIQDGAVHDDPMLDFLIKSPEDQLGSLTPQIVKWLSEGINASHVVQ</sequence>
<keyword evidence="2" id="KW-1133">Transmembrane helix</keyword>
<keyword evidence="1 4" id="KW-0378">Hydrolase</keyword>
<evidence type="ECO:0000256" key="1">
    <source>
        <dbReference type="ARBA" id="ARBA00022801"/>
    </source>
</evidence>
<dbReference type="Proteomes" id="UP000724874">
    <property type="component" value="Unassembled WGS sequence"/>
</dbReference>
<dbReference type="InterPro" id="IPR013094">
    <property type="entry name" value="AB_hydrolase_3"/>
</dbReference>
<keyword evidence="2" id="KW-0812">Transmembrane</keyword>
<dbReference type="GO" id="GO:0016787">
    <property type="term" value="F:hydrolase activity"/>
    <property type="evidence" value="ECO:0007669"/>
    <property type="project" value="UniProtKB-KW"/>
</dbReference>
<feature type="transmembrane region" description="Helical" evidence="2">
    <location>
        <begin position="23"/>
        <end position="42"/>
    </location>
</feature>
<evidence type="ECO:0000256" key="2">
    <source>
        <dbReference type="SAM" id="Phobius"/>
    </source>
</evidence>
<dbReference type="Pfam" id="PF07859">
    <property type="entry name" value="Abhydrolase_3"/>
    <property type="match status" value="1"/>
</dbReference>
<dbReference type="PANTHER" id="PTHR48081">
    <property type="entry name" value="AB HYDROLASE SUPERFAMILY PROTEIN C4A8.06C"/>
    <property type="match status" value="1"/>
</dbReference>
<accession>A0A9P5NTQ0</accession>
<name>A0A9P5NTQ0_GYMJU</name>
<keyword evidence="2" id="KW-0472">Membrane</keyword>
<dbReference type="InterPro" id="IPR029058">
    <property type="entry name" value="AB_hydrolase_fold"/>
</dbReference>
<evidence type="ECO:0000313" key="5">
    <source>
        <dbReference type="Proteomes" id="UP000724874"/>
    </source>
</evidence>
<dbReference type="Gene3D" id="3.40.50.1820">
    <property type="entry name" value="alpha/beta hydrolase"/>
    <property type="match status" value="1"/>
</dbReference>
<dbReference type="SUPFAM" id="SSF53474">
    <property type="entry name" value="alpha/beta-Hydrolases"/>
    <property type="match status" value="1"/>
</dbReference>
<reference evidence="4" key="1">
    <citation type="submission" date="2020-11" db="EMBL/GenBank/DDBJ databases">
        <authorList>
            <consortium name="DOE Joint Genome Institute"/>
            <person name="Ahrendt S."/>
            <person name="Riley R."/>
            <person name="Andreopoulos W."/>
            <person name="LaButti K."/>
            <person name="Pangilinan J."/>
            <person name="Ruiz-duenas F.J."/>
            <person name="Barrasa J.M."/>
            <person name="Sanchez-Garcia M."/>
            <person name="Camarero S."/>
            <person name="Miyauchi S."/>
            <person name="Serrano A."/>
            <person name="Linde D."/>
            <person name="Babiker R."/>
            <person name="Drula E."/>
            <person name="Ayuso-Fernandez I."/>
            <person name="Pacheco R."/>
            <person name="Padilla G."/>
            <person name="Ferreira P."/>
            <person name="Barriuso J."/>
            <person name="Kellner H."/>
            <person name="Castanera R."/>
            <person name="Alfaro M."/>
            <person name="Ramirez L."/>
            <person name="Pisabarro A.G."/>
            <person name="Kuo A."/>
            <person name="Tritt A."/>
            <person name="Lipzen A."/>
            <person name="He G."/>
            <person name="Yan M."/>
            <person name="Ng V."/>
            <person name="Cullen D."/>
            <person name="Martin F."/>
            <person name="Rosso M.-N."/>
            <person name="Henrissat B."/>
            <person name="Hibbett D."/>
            <person name="Martinez A.T."/>
            <person name="Grigoriev I.V."/>
        </authorList>
    </citation>
    <scope>NUCLEOTIDE SEQUENCE</scope>
    <source>
        <strain evidence="4">AH 44721</strain>
    </source>
</reference>
<organism evidence="4 5">
    <name type="scientific">Gymnopilus junonius</name>
    <name type="common">Spectacular rustgill mushroom</name>
    <name type="synonym">Gymnopilus spectabilis subsp. junonius</name>
    <dbReference type="NCBI Taxonomy" id="109634"/>
    <lineage>
        <taxon>Eukaryota</taxon>
        <taxon>Fungi</taxon>
        <taxon>Dikarya</taxon>
        <taxon>Basidiomycota</taxon>
        <taxon>Agaricomycotina</taxon>
        <taxon>Agaricomycetes</taxon>
        <taxon>Agaricomycetidae</taxon>
        <taxon>Agaricales</taxon>
        <taxon>Agaricineae</taxon>
        <taxon>Hymenogastraceae</taxon>
        <taxon>Gymnopilus</taxon>
    </lineage>
</organism>
<dbReference type="OrthoDB" id="2152029at2759"/>
<protein>
    <submittedName>
        <fullName evidence="4">Alpha/Beta hydrolase protein</fullName>
    </submittedName>
</protein>
<dbReference type="EMBL" id="JADNYJ010000031">
    <property type="protein sequence ID" value="KAF8903377.1"/>
    <property type="molecule type" value="Genomic_DNA"/>
</dbReference>
<proteinExistence type="predicted"/>
<gene>
    <name evidence="4" type="ORF">CPB84DRAFT_1824009</name>
</gene>
<dbReference type="PANTHER" id="PTHR48081:SF31">
    <property type="entry name" value="STERYL ACETYL HYDROLASE MUG81-RELATED"/>
    <property type="match status" value="1"/>
</dbReference>
<evidence type="ECO:0000259" key="3">
    <source>
        <dbReference type="Pfam" id="PF07859"/>
    </source>
</evidence>